<sequence length="115" mass="12205">MCCHLFGVITPEAEIIETPFTQANICPALVCSIHQPLLAVFRERIEAKLVDCVAAGLIQASTVIVFEFHAALSGTTIREAVPLNDAANWLVANGEKFVAPPKVTDVGTPLAPALP</sequence>
<gene>
    <name evidence="1" type="ORF">UFOPK2214_01619</name>
</gene>
<reference evidence="1" key="1">
    <citation type="submission" date="2020-05" db="EMBL/GenBank/DDBJ databases">
        <authorList>
            <person name="Chiriac C."/>
            <person name="Salcher M."/>
            <person name="Ghai R."/>
            <person name="Kavagutti S V."/>
        </authorList>
    </citation>
    <scope>NUCLEOTIDE SEQUENCE</scope>
</reference>
<proteinExistence type="predicted"/>
<accession>A0A6J6M1B0</accession>
<dbReference type="AlphaFoldDB" id="A0A6J6M1B0"/>
<organism evidence="1">
    <name type="scientific">freshwater metagenome</name>
    <dbReference type="NCBI Taxonomy" id="449393"/>
    <lineage>
        <taxon>unclassified sequences</taxon>
        <taxon>metagenomes</taxon>
        <taxon>ecological metagenomes</taxon>
    </lineage>
</organism>
<evidence type="ECO:0000313" key="1">
    <source>
        <dbReference type="EMBL" id="CAB4667801.1"/>
    </source>
</evidence>
<protein>
    <submittedName>
        <fullName evidence="1">Unannotated protein</fullName>
    </submittedName>
</protein>
<name>A0A6J6M1B0_9ZZZZ</name>
<dbReference type="EMBL" id="CAEZWJ010000117">
    <property type="protein sequence ID" value="CAB4667801.1"/>
    <property type="molecule type" value="Genomic_DNA"/>
</dbReference>